<feature type="region of interest" description="Disordered" evidence="1">
    <location>
        <begin position="213"/>
        <end position="248"/>
    </location>
</feature>
<reference evidence="2 3" key="1">
    <citation type="submission" date="2019-02" db="EMBL/GenBank/DDBJ databases">
        <title>Deep-cultivation of Planctomycetes and their phenomic and genomic characterization uncovers novel biology.</title>
        <authorList>
            <person name="Wiegand S."/>
            <person name="Jogler M."/>
            <person name="Boedeker C."/>
            <person name="Pinto D."/>
            <person name="Vollmers J."/>
            <person name="Rivas-Marin E."/>
            <person name="Kohn T."/>
            <person name="Peeters S.H."/>
            <person name="Heuer A."/>
            <person name="Rast P."/>
            <person name="Oberbeckmann S."/>
            <person name="Bunk B."/>
            <person name="Jeske O."/>
            <person name="Meyerdierks A."/>
            <person name="Storesund J.E."/>
            <person name="Kallscheuer N."/>
            <person name="Luecker S."/>
            <person name="Lage O.M."/>
            <person name="Pohl T."/>
            <person name="Merkel B.J."/>
            <person name="Hornburger P."/>
            <person name="Mueller R.-W."/>
            <person name="Bruemmer F."/>
            <person name="Labrenz M."/>
            <person name="Spormann A.M."/>
            <person name="Op Den Camp H."/>
            <person name="Overmann J."/>
            <person name="Amann R."/>
            <person name="Jetten M.S.M."/>
            <person name="Mascher T."/>
            <person name="Medema M.H."/>
            <person name="Devos D.P."/>
            <person name="Kaster A.-K."/>
            <person name="Ovreas L."/>
            <person name="Rohde M."/>
            <person name="Galperin M.Y."/>
            <person name="Jogler C."/>
        </authorList>
    </citation>
    <scope>NUCLEOTIDE SEQUENCE [LARGE SCALE GENOMIC DNA]</scope>
    <source>
        <strain evidence="2 3">Poly41</strain>
    </source>
</reference>
<sequence length="248" mass="27267">MHAASHRCGNTESNRVAVRNAALHRRWMAGLNCVVEMTLVTPYANGVSFRSPGSRRGEAAERTLGYRTRPIANPEGVLQMTPSMPHRNVLWLGCLCRTPTAYGHVDRDRNPGCGAARRPWAMESNRFAVTNTSSYRCGNTESNRFAVTNTSSYRCGNTESNRVAVMHAASHRCGNTEFNRVAVRSVALHRRWTAGLNCVAEMTLVTPYANGVSFRSPGSRRGEAAERTLGLPTHNTPNPEGVLPMKEP</sequence>
<dbReference type="EMBL" id="SJPV01000013">
    <property type="protein sequence ID" value="TWU32187.1"/>
    <property type="molecule type" value="Genomic_DNA"/>
</dbReference>
<comment type="caution">
    <text evidence="2">The sequence shown here is derived from an EMBL/GenBank/DDBJ whole genome shotgun (WGS) entry which is preliminary data.</text>
</comment>
<organism evidence="2 3">
    <name type="scientific">Novipirellula artificiosorum</name>
    <dbReference type="NCBI Taxonomy" id="2528016"/>
    <lineage>
        <taxon>Bacteria</taxon>
        <taxon>Pseudomonadati</taxon>
        <taxon>Planctomycetota</taxon>
        <taxon>Planctomycetia</taxon>
        <taxon>Pirellulales</taxon>
        <taxon>Pirellulaceae</taxon>
        <taxon>Novipirellula</taxon>
    </lineage>
</organism>
<dbReference type="Proteomes" id="UP000319143">
    <property type="component" value="Unassembled WGS sequence"/>
</dbReference>
<accession>A0A5C6D907</accession>
<evidence type="ECO:0000256" key="1">
    <source>
        <dbReference type="SAM" id="MobiDB-lite"/>
    </source>
</evidence>
<gene>
    <name evidence="2" type="ORF">Poly41_56720</name>
</gene>
<keyword evidence="3" id="KW-1185">Reference proteome</keyword>
<proteinExistence type="predicted"/>
<protein>
    <submittedName>
        <fullName evidence="2">Uncharacterized protein</fullName>
    </submittedName>
</protein>
<dbReference type="AlphaFoldDB" id="A0A5C6D907"/>
<evidence type="ECO:0000313" key="2">
    <source>
        <dbReference type="EMBL" id="TWU32187.1"/>
    </source>
</evidence>
<name>A0A5C6D907_9BACT</name>
<evidence type="ECO:0000313" key="3">
    <source>
        <dbReference type="Proteomes" id="UP000319143"/>
    </source>
</evidence>